<dbReference type="STRING" id="1714264.BTO30_13465"/>
<accession>A0A1Q8Q2Y9</accession>
<proteinExistence type="predicted"/>
<sequence length="93" mass="10870">MLYQLPLARVMQLFKDITEYRHDEQQERYKEQAFNAWITYRTKTQKGMDFSSFLNTLGLGDKRQVVTAEEAYKTADSILAAMAEEVKKNARTV</sequence>
<evidence type="ECO:0000313" key="1">
    <source>
        <dbReference type="EMBL" id="OLN21706.1"/>
    </source>
</evidence>
<organism evidence="1 2">
    <name type="scientific">Domibacillus antri</name>
    <dbReference type="NCBI Taxonomy" id="1714264"/>
    <lineage>
        <taxon>Bacteria</taxon>
        <taxon>Bacillati</taxon>
        <taxon>Bacillota</taxon>
        <taxon>Bacilli</taxon>
        <taxon>Bacillales</taxon>
        <taxon>Bacillaceae</taxon>
        <taxon>Domibacillus</taxon>
    </lineage>
</organism>
<dbReference type="RefSeq" id="WP_075399241.1">
    <property type="nucleotide sequence ID" value="NZ_MSDU01000034.1"/>
</dbReference>
<keyword evidence="2" id="KW-1185">Reference proteome</keyword>
<comment type="caution">
    <text evidence="1">The sequence shown here is derived from an EMBL/GenBank/DDBJ whole genome shotgun (WGS) entry which is preliminary data.</text>
</comment>
<dbReference type="Proteomes" id="UP000185568">
    <property type="component" value="Unassembled WGS sequence"/>
</dbReference>
<dbReference type="EMBL" id="MSDU01000034">
    <property type="protein sequence ID" value="OLN21706.1"/>
    <property type="molecule type" value="Genomic_DNA"/>
</dbReference>
<gene>
    <name evidence="1" type="ORF">BTO30_13465</name>
</gene>
<reference evidence="1 2" key="1">
    <citation type="submission" date="2016-12" db="EMBL/GenBank/DDBJ databases">
        <title>Domibacillus antri genome sequencing.</title>
        <authorList>
            <person name="Verma A."/>
            <person name="Krishnamurthi S."/>
        </authorList>
    </citation>
    <scope>NUCLEOTIDE SEQUENCE [LARGE SCALE GENOMIC DNA]</scope>
    <source>
        <strain evidence="1 2">XD80</strain>
    </source>
</reference>
<evidence type="ECO:0000313" key="2">
    <source>
        <dbReference type="Proteomes" id="UP000185568"/>
    </source>
</evidence>
<protein>
    <submittedName>
        <fullName evidence="1">Uncharacterized protein</fullName>
    </submittedName>
</protein>
<dbReference type="AlphaFoldDB" id="A0A1Q8Q2Y9"/>
<name>A0A1Q8Q2Y9_9BACI</name>